<protein>
    <submittedName>
        <fullName evidence="2">Coiled-coil domain-containing 12</fullName>
    </submittedName>
</protein>
<dbReference type="Proteomes" id="UP000276133">
    <property type="component" value="Unassembled WGS sequence"/>
</dbReference>
<evidence type="ECO:0000313" key="3">
    <source>
        <dbReference type="Proteomes" id="UP000276133"/>
    </source>
</evidence>
<feature type="region of interest" description="Disordered" evidence="1">
    <location>
        <begin position="144"/>
        <end position="194"/>
    </location>
</feature>
<dbReference type="EMBL" id="REGN01012804">
    <property type="protein sequence ID" value="RMZ94785.1"/>
    <property type="molecule type" value="Genomic_DNA"/>
</dbReference>
<reference evidence="2 3" key="1">
    <citation type="journal article" date="2018" name="Sci. Rep.">
        <title>Genomic signatures of local adaptation to the degree of environmental predictability in rotifers.</title>
        <authorList>
            <person name="Franch-Gras L."/>
            <person name="Hahn C."/>
            <person name="Garcia-Roger E.M."/>
            <person name="Carmona M.J."/>
            <person name="Serra M."/>
            <person name="Gomez A."/>
        </authorList>
    </citation>
    <scope>NUCLEOTIDE SEQUENCE [LARGE SCALE GENOMIC DNA]</scope>
    <source>
        <strain evidence="2">HYR1</strain>
    </source>
</reference>
<dbReference type="STRING" id="10195.A0A3M7P6V1"/>
<dbReference type="AlphaFoldDB" id="A0A3M7P6V1"/>
<sequence length="194" mass="22212">MDSVGTLDQEAMRRKERLKALREGKLKTLNAESEQNGELFPKPLFRNYAPRDEELKARILPKPDLTEIRNEIKEQLDSGKPKSLIEKEIDLATLAPQKIDWDLKRECEKKLKVLDKRTQKAIVELIRDRLRADKSSDLAELVTVGSRGFKEQNNSQAEDSQSESEDEGSVSGGINSSQSVYVYEQREISDDEEY</sequence>
<dbReference type="OrthoDB" id="10261348at2759"/>
<comment type="caution">
    <text evidence="2">The sequence shown here is derived from an EMBL/GenBank/DDBJ whole genome shotgun (WGS) entry which is preliminary data.</text>
</comment>
<dbReference type="GO" id="GO:0071014">
    <property type="term" value="C:post-mRNA release spliceosomal complex"/>
    <property type="evidence" value="ECO:0007669"/>
    <property type="project" value="TreeGrafter"/>
</dbReference>
<dbReference type="InterPro" id="IPR013169">
    <property type="entry name" value="mRNA_splic_Cwf18-like"/>
</dbReference>
<gene>
    <name evidence="2" type="ORF">BpHYR1_019963</name>
</gene>
<dbReference type="PANTHER" id="PTHR31551">
    <property type="entry name" value="PRE-MRNA-SPLICING FACTOR CWF18"/>
    <property type="match status" value="1"/>
</dbReference>
<proteinExistence type="predicted"/>
<dbReference type="Pfam" id="PF08315">
    <property type="entry name" value="cwf18"/>
    <property type="match status" value="1"/>
</dbReference>
<organism evidence="2 3">
    <name type="scientific">Brachionus plicatilis</name>
    <name type="common">Marine rotifer</name>
    <name type="synonym">Brachionus muelleri</name>
    <dbReference type="NCBI Taxonomy" id="10195"/>
    <lineage>
        <taxon>Eukaryota</taxon>
        <taxon>Metazoa</taxon>
        <taxon>Spiralia</taxon>
        <taxon>Gnathifera</taxon>
        <taxon>Rotifera</taxon>
        <taxon>Eurotatoria</taxon>
        <taxon>Monogononta</taxon>
        <taxon>Pseudotrocha</taxon>
        <taxon>Ploima</taxon>
        <taxon>Brachionidae</taxon>
        <taxon>Brachionus</taxon>
    </lineage>
</organism>
<evidence type="ECO:0000313" key="2">
    <source>
        <dbReference type="EMBL" id="RMZ94785.1"/>
    </source>
</evidence>
<dbReference type="PANTHER" id="PTHR31551:SF1">
    <property type="entry name" value="COILED-COIL DOMAIN-CONTAINING PROTEIN 12"/>
    <property type="match status" value="1"/>
</dbReference>
<accession>A0A3M7P6V1</accession>
<evidence type="ECO:0000256" key="1">
    <source>
        <dbReference type="SAM" id="MobiDB-lite"/>
    </source>
</evidence>
<dbReference type="GO" id="GO:0005684">
    <property type="term" value="C:U2-type spliceosomal complex"/>
    <property type="evidence" value="ECO:0007669"/>
    <property type="project" value="TreeGrafter"/>
</dbReference>
<name>A0A3M7P6V1_BRAPC</name>
<keyword evidence="3" id="KW-1185">Reference proteome</keyword>